<gene>
    <name evidence="1" type="ORF">SAMN04487772_11423</name>
</gene>
<name>A0A1I0DDN2_9FIRM</name>
<accession>A0A1I0DDN2</accession>
<proteinExistence type="predicted"/>
<protein>
    <submittedName>
        <fullName evidence="1">Uncharacterized protein</fullName>
    </submittedName>
</protein>
<sequence>MLRKKIFEGLAHCTLEPVLGTEQWYSCIESPLTFYQASEMFRNEGEYQGTMCSLLHFPDGKKHCPLTIEKNRYIAPPVYDEGKLAFLAADFERKKFQILYYQPEKQKLTLLAEVTLDIQQEYTNLSLKTRPLLLGYKPKEDSYRVIWPETCEIPIEKNEVFMFRDLDNLYFQKDATSKEPSCVLIRDLHTGQIKNRMTGKMYPMPDGRFWVFS</sequence>
<dbReference type="EMBL" id="FOHN01000014">
    <property type="protein sequence ID" value="SET30462.1"/>
    <property type="molecule type" value="Genomic_DNA"/>
</dbReference>
<evidence type="ECO:0000313" key="2">
    <source>
        <dbReference type="Proteomes" id="UP000199800"/>
    </source>
</evidence>
<dbReference type="RefSeq" id="WP_092478094.1">
    <property type="nucleotide sequence ID" value="NZ_FOHN01000014.1"/>
</dbReference>
<dbReference type="Proteomes" id="UP000199800">
    <property type="component" value="Unassembled WGS sequence"/>
</dbReference>
<reference evidence="1 2" key="1">
    <citation type="submission" date="2016-10" db="EMBL/GenBank/DDBJ databases">
        <authorList>
            <person name="de Groot N.N."/>
        </authorList>
    </citation>
    <scope>NUCLEOTIDE SEQUENCE [LARGE SCALE GENOMIC DNA]</scope>
    <source>
        <strain evidence="1 2">DSM 1801</strain>
    </source>
</reference>
<dbReference type="AlphaFoldDB" id="A0A1I0DDN2"/>
<keyword evidence="2" id="KW-1185">Reference proteome</keyword>
<evidence type="ECO:0000313" key="1">
    <source>
        <dbReference type="EMBL" id="SET30462.1"/>
    </source>
</evidence>
<organism evidence="1 2">
    <name type="scientific">[Clostridium] polysaccharolyticum</name>
    <dbReference type="NCBI Taxonomy" id="29364"/>
    <lineage>
        <taxon>Bacteria</taxon>
        <taxon>Bacillati</taxon>
        <taxon>Bacillota</taxon>
        <taxon>Clostridia</taxon>
        <taxon>Lachnospirales</taxon>
        <taxon>Lachnospiraceae</taxon>
    </lineage>
</organism>
<dbReference type="OrthoDB" id="9780310at2"/>